<accession>A0ABV8WT31</accession>
<keyword evidence="1" id="KW-0472">Membrane</keyword>
<evidence type="ECO:0000256" key="1">
    <source>
        <dbReference type="SAM" id="Phobius"/>
    </source>
</evidence>
<proteinExistence type="predicted"/>
<organism evidence="2 3">
    <name type="scientific">Gracilibacillus xinjiangensis</name>
    <dbReference type="NCBI Taxonomy" id="1193282"/>
    <lineage>
        <taxon>Bacteria</taxon>
        <taxon>Bacillati</taxon>
        <taxon>Bacillota</taxon>
        <taxon>Bacilli</taxon>
        <taxon>Bacillales</taxon>
        <taxon>Bacillaceae</taxon>
        <taxon>Gracilibacillus</taxon>
    </lineage>
</organism>
<name>A0ABV8WT31_9BACI</name>
<sequence length="73" mass="8511">MEFKMGNVAIVLPPLHVTIIAIIIIIFLVRWSKQLETGRFKIFFYFLISAYVAPIYSALQKRVSLSYGFLWDL</sequence>
<keyword evidence="1" id="KW-0812">Transmembrane</keyword>
<evidence type="ECO:0000313" key="3">
    <source>
        <dbReference type="Proteomes" id="UP001595882"/>
    </source>
</evidence>
<feature type="transmembrane region" description="Helical" evidence="1">
    <location>
        <begin position="42"/>
        <end position="59"/>
    </location>
</feature>
<keyword evidence="1" id="KW-1133">Transmembrane helix</keyword>
<protein>
    <submittedName>
        <fullName evidence="2">Uncharacterized protein</fullName>
    </submittedName>
</protein>
<keyword evidence="3" id="KW-1185">Reference proteome</keyword>
<comment type="caution">
    <text evidence="2">The sequence shown here is derived from an EMBL/GenBank/DDBJ whole genome shotgun (WGS) entry which is preliminary data.</text>
</comment>
<gene>
    <name evidence="2" type="ORF">ACFOY7_01425</name>
</gene>
<reference evidence="3" key="1">
    <citation type="journal article" date="2019" name="Int. J. Syst. Evol. Microbiol.">
        <title>The Global Catalogue of Microorganisms (GCM) 10K type strain sequencing project: providing services to taxonomists for standard genome sequencing and annotation.</title>
        <authorList>
            <consortium name="The Broad Institute Genomics Platform"/>
            <consortium name="The Broad Institute Genome Sequencing Center for Infectious Disease"/>
            <person name="Wu L."/>
            <person name="Ma J."/>
        </authorList>
    </citation>
    <scope>NUCLEOTIDE SEQUENCE [LARGE SCALE GENOMIC DNA]</scope>
    <source>
        <strain evidence="3">CCUG 37865</strain>
    </source>
</reference>
<feature type="transmembrane region" description="Helical" evidence="1">
    <location>
        <begin position="6"/>
        <end position="30"/>
    </location>
</feature>
<evidence type="ECO:0000313" key="2">
    <source>
        <dbReference type="EMBL" id="MFC4401761.1"/>
    </source>
</evidence>
<dbReference type="RefSeq" id="WP_390248640.1">
    <property type="nucleotide sequence ID" value="NZ_JBHSDT010000001.1"/>
</dbReference>
<dbReference type="Proteomes" id="UP001595882">
    <property type="component" value="Unassembled WGS sequence"/>
</dbReference>
<dbReference type="EMBL" id="JBHSDT010000001">
    <property type="protein sequence ID" value="MFC4401761.1"/>
    <property type="molecule type" value="Genomic_DNA"/>
</dbReference>